<dbReference type="EMBL" id="JAFBEB010000008">
    <property type="protein sequence ID" value="MBM7590837.1"/>
    <property type="molecule type" value="Genomic_DNA"/>
</dbReference>
<protein>
    <submittedName>
        <fullName evidence="1">YgiT-type zinc finger domain-containing protein</fullName>
    </submittedName>
</protein>
<evidence type="ECO:0000313" key="2">
    <source>
        <dbReference type="Proteomes" id="UP000717624"/>
    </source>
</evidence>
<reference evidence="1" key="1">
    <citation type="submission" date="2021-01" db="EMBL/GenBank/DDBJ databases">
        <title>Genomic Encyclopedia of Type Strains, Phase IV (KMG-IV): sequencing the most valuable type-strain genomes for metagenomic binning, comparative biology and taxonomic classification.</title>
        <authorList>
            <person name="Goeker M."/>
        </authorList>
    </citation>
    <scope>NUCLEOTIDE SEQUENCE</scope>
    <source>
        <strain evidence="1">DSM 25523</strain>
    </source>
</reference>
<dbReference type="NCBIfam" id="TIGR03831">
    <property type="entry name" value="YgiT_finger"/>
    <property type="match status" value="1"/>
</dbReference>
<evidence type="ECO:0000313" key="1">
    <source>
        <dbReference type="EMBL" id="MBM7590837.1"/>
    </source>
</evidence>
<dbReference type="Proteomes" id="UP000717624">
    <property type="component" value="Unassembled WGS sequence"/>
</dbReference>
<dbReference type="InterPro" id="IPR022453">
    <property type="entry name" value="Znf_MqsA-type"/>
</dbReference>
<dbReference type="Gene3D" id="3.10.20.860">
    <property type="match status" value="1"/>
</dbReference>
<comment type="caution">
    <text evidence="1">The sequence shown here is derived from an EMBL/GenBank/DDBJ whole genome shotgun (WGS) entry which is preliminary data.</text>
</comment>
<gene>
    <name evidence="1" type="ORF">JOD01_002449</name>
</gene>
<sequence length="62" mass="7317">MSNMEKCPLCSGQIRIEYKNFSYNADGKAHTIPNIKYYVCSNCNERFLDEESSRKIDQFKEE</sequence>
<dbReference type="RefSeq" id="WP_204518591.1">
    <property type="nucleotide sequence ID" value="NZ_JAFBEB010000008.1"/>
</dbReference>
<proteinExistence type="predicted"/>
<dbReference type="AlphaFoldDB" id="A0A939BSL1"/>
<name>A0A939BSL1_9BACL</name>
<organism evidence="1 2">
    <name type="scientific">Brevibacillus fulvus</name>
    <dbReference type="NCBI Taxonomy" id="1125967"/>
    <lineage>
        <taxon>Bacteria</taxon>
        <taxon>Bacillati</taxon>
        <taxon>Bacillota</taxon>
        <taxon>Bacilli</taxon>
        <taxon>Bacillales</taxon>
        <taxon>Paenibacillaceae</taxon>
        <taxon>Brevibacillus</taxon>
    </lineage>
</organism>
<accession>A0A939BSL1</accession>
<keyword evidence="2" id="KW-1185">Reference proteome</keyword>